<dbReference type="GO" id="GO:0006166">
    <property type="term" value="P:purine ribonucleoside salvage"/>
    <property type="evidence" value="ECO:0007669"/>
    <property type="project" value="TreeGrafter"/>
</dbReference>
<evidence type="ECO:0000256" key="1">
    <source>
        <dbReference type="ARBA" id="ARBA00010231"/>
    </source>
</evidence>
<dbReference type="InterPro" id="IPR016055">
    <property type="entry name" value="A-D-PHexomutase_a/b/a-I/II/III"/>
</dbReference>
<keyword evidence="4" id="KW-0413">Isomerase</keyword>
<dbReference type="PANTHER" id="PTHR45745:SF3">
    <property type="entry name" value="PHOSPHOPENTOMUTASE"/>
    <property type="match status" value="1"/>
</dbReference>
<evidence type="ECO:0000313" key="7">
    <source>
        <dbReference type="EMBL" id="NXU62379.1"/>
    </source>
</evidence>
<dbReference type="Pfam" id="PF02878">
    <property type="entry name" value="PGM_PMM_I"/>
    <property type="match status" value="1"/>
</dbReference>
<dbReference type="PANTHER" id="PTHR45745">
    <property type="entry name" value="PHOSPHOMANNOMUTASE 45A"/>
    <property type="match status" value="1"/>
</dbReference>
<comment type="caution">
    <text evidence="7">The sequence shown here is derived from an EMBL/GenBank/DDBJ whole genome shotgun (WGS) entry which is preliminary data.</text>
</comment>
<evidence type="ECO:0000256" key="2">
    <source>
        <dbReference type="ARBA" id="ARBA00022723"/>
    </source>
</evidence>
<organism evidence="7 8">
    <name type="scientific">Horornis vulcanius</name>
    <dbReference type="NCBI Taxonomy" id="2585811"/>
    <lineage>
        <taxon>Eukaryota</taxon>
        <taxon>Metazoa</taxon>
        <taxon>Chordata</taxon>
        <taxon>Craniata</taxon>
        <taxon>Vertebrata</taxon>
        <taxon>Euteleostomi</taxon>
        <taxon>Archelosauria</taxon>
        <taxon>Archosauria</taxon>
        <taxon>Dinosauria</taxon>
        <taxon>Saurischia</taxon>
        <taxon>Theropoda</taxon>
        <taxon>Coelurosauria</taxon>
        <taxon>Aves</taxon>
        <taxon>Neognathae</taxon>
        <taxon>Neoaves</taxon>
        <taxon>Telluraves</taxon>
        <taxon>Australaves</taxon>
        <taxon>Passeriformes</taxon>
        <taxon>Sylvioidea</taxon>
        <taxon>Scotocercidae</taxon>
        <taxon>Horornis</taxon>
    </lineage>
</organism>
<evidence type="ECO:0000259" key="6">
    <source>
        <dbReference type="Pfam" id="PF02878"/>
    </source>
</evidence>
<dbReference type="OrthoDB" id="8300170at2759"/>
<keyword evidence="3" id="KW-0460">Magnesium</keyword>
<keyword evidence="8" id="KW-1185">Reference proteome</keyword>
<dbReference type="EMBL" id="VZUA01037110">
    <property type="protein sequence ID" value="NXU62379.1"/>
    <property type="molecule type" value="Genomic_DNA"/>
</dbReference>
<sequence length="356" mass="40431">YQQNPKTYAIVKQLLAEGNAGELQKYFGSRMEFGTAGLRAAMGAGISHMNDLTIIQTTQGFCRYLEKNFSDLKKRGVVIGFDARAHLSSGGSSKRFARLAANTFISQGVPVYLFSDIIPTPFVVGFSIILFYVLHLYIHTNSVRYVALLILRITTQTKSYLLGSSCILCRTSFMSKFTVNLFYFRNINKETNLKFVHTSVHGVGHKFVHLVLLSVVIRALPFKNYLYMHYLSLHTQSKKGITKDKLSQSGVYHKLFIFVKRYLHGEWKVFSGNELGALLGWWIFTCWKNNSRDTRAIKDVYMLSSTVSSKILRAIALKEGFHFEETLTGFKWMGNRAKQLMDQGKAVLFAFEEAIG</sequence>
<dbReference type="SUPFAM" id="SSF53738">
    <property type="entry name" value="Phosphoglucomutase, first 3 domains"/>
    <property type="match status" value="2"/>
</dbReference>
<feature type="non-terminal residue" evidence="7">
    <location>
        <position position="1"/>
    </location>
</feature>
<evidence type="ECO:0000256" key="3">
    <source>
        <dbReference type="ARBA" id="ARBA00022842"/>
    </source>
</evidence>
<keyword evidence="5" id="KW-0812">Transmembrane</keyword>
<dbReference type="GO" id="GO:0005975">
    <property type="term" value="P:carbohydrate metabolic process"/>
    <property type="evidence" value="ECO:0007669"/>
    <property type="project" value="InterPro"/>
</dbReference>
<feature type="domain" description="Alpha-D-phosphohexomutase alpha/beta/alpha" evidence="6">
    <location>
        <begin position="31"/>
        <end position="123"/>
    </location>
</feature>
<accession>A0A7L3M6W5</accession>
<feature type="transmembrane region" description="Helical" evidence="5">
    <location>
        <begin position="120"/>
        <end position="138"/>
    </location>
</feature>
<dbReference type="GO" id="GO:0008973">
    <property type="term" value="F:phosphopentomutase activity"/>
    <property type="evidence" value="ECO:0007669"/>
    <property type="project" value="TreeGrafter"/>
</dbReference>
<evidence type="ECO:0000313" key="8">
    <source>
        <dbReference type="Proteomes" id="UP000558460"/>
    </source>
</evidence>
<evidence type="ECO:0000256" key="5">
    <source>
        <dbReference type="SAM" id="Phobius"/>
    </source>
</evidence>
<proteinExistence type="inferred from homology"/>
<name>A0A7L3M6W5_9PASS</name>
<dbReference type="GO" id="GO:0005634">
    <property type="term" value="C:nucleus"/>
    <property type="evidence" value="ECO:0007669"/>
    <property type="project" value="TreeGrafter"/>
</dbReference>
<keyword evidence="5" id="KW-0472">Membrane</keyword>
<keyword evidence="2" id="KW-0479">Metal-binding</keyword>
<dbReference type="Proteomes" id="UP000558460">
    <property type="component" value="Unassembled WGS sequence"/>
</dbReference>
<dbReference type="Gene3D" id="3.40.120.10">
    <property type="entry name" value="Alpha-D-Glucose-1,6-Bisphosphate, subunit A, domain 3"/>
    <property type="match status" value="2"/>
</dbReference>
<reference evidence="7 8" key="1">
    <citation type="submission" date="2019-09" db="EMBL/GenBank/DDBJ databases">
        <title>Bird 10,000 Genomes (B10K) Project - Family phase.</title>
        <authorList>
            <person name="Zhang G."/>
        </authorList>
    </citation>
    <scope>NUCLEOTIDE SEQUENCE [LARGE SCALE GENOMIC DNA]</scope>
    <source>
        <strain evidence="7">B10K-DU-029-69</strain>
        <tissue evidence="7">Muscle</tissue>
    </source>
</reference>
<dbReference type="GO" id="GO:0046872">
    <property type="term" value="F:metal ion binding"/>
    <property type="evidence" value="ECO:0007669"/>
    <property type="project" value="UniProtKB-KW"/>
</dbReference>
<gene>
    <name evidence="7" type="primary">Pgm2</name>
    <name evidence="7" type="ORF">HORVUL_R08608</name>
</gene>
<feature type="non-terminal residue" evidence="7">
    <location>
        <position position="356"/>
    </location>
</feature>
<comment type="similarity">
    <text evidence="1">Belongs to the phosphohexose mutase family.</text>
</comment>
<evidence type="ECO:0000256" key="4">
    <source>
        <dbReference type="ARBA" id="ARBA00023235"/>
    </source>
</evidence>
<dbReference type="AlphaFoldDB" id="A0A7L3M6W5"/>
<protein>
    <submittedName>
        <fullName evidence="7">PGM2 protein</fullName>
    </submittedName>
</protein>
<keyword evidence="5" id="KW-1133">Transmembrane helix</keyword>
<dbReference type="InterPro" id="IPR005844">
    <property type="entry name" value="A-D-PHexomutase_a/b/a-I"/>
</dbReference>